<sequence length="382" mass="40821">MQTATRPWSAAPLRCFGDGGGRRRSQPDRHDGCRTWVRVRSAGASPPARTRNGVRSQCAPDAADATDDWQDSAELASTSQSEPADDVIDNGEARFGAILATLCAAPLLDFPAAVVAVREELTVSFYEFAAERVGELETSGEKEAAAKLDELCGRVMATADRTFGTLTASIGDESDDRDGTGGLSLAAEQQVQKRWDAISAKLAMEGEGQVIVQAEKNAKSRRDSVTAIIGRVPLGPREMRSLNMVTAERRIIDVLLAIPRGPERSDTLTDALTPPPQAESTTSEEKEKESPGASEADVDEESDTDEGSSSGDVDASRAKAKQLDIEDDMLVGDEEEVSTSPARLLMAVELAIKEARKAGDDAAVIDELQSLRIEVAGRCDFL</sequence>
<evidence type="ECO:0000313" key="2">
    <source>
        <dbReference type="EMBL" id="CAD8707166.1"/>
    </source>
</evidence>
<gene>
    <name evidence="2" type="ORF">MANT1106_LOCUS9849</name>
</gene>
<feature type="compositionally biased region" description="Acidic residues" evidence="1">
    <location>
        <begin position="296"/>
        <end position="306"/>
    </location>
</feature>
<proteinExistence type="predicted"/>
<feature type="region of interest" description="Disordered" evidence="1">
    <location>
        <begin position="1"/>
        <end position="67"/>
    </location>
</feature>
<reference evidence="2" key="1">
    <citation type="submission" date="2021-01" db="EMBL/GenBank/DDBJ databases">
        <authorList>
            <person name="Corre E."/>
            <person name="Pelletier E."/>
            <person name="Niang G."/>
            <person name="Scheremetjew M."/>
            <person name="Finn R."/>
            <person name="Kale V."/>
            <person name="Holt S."/>
            <person name="Cochrane G."/>
            <person name="Meng A."/>
            <person name="Brown T."/>
            <person name="Cohen L."/>
        </authorList>
    </citation>
    <scope>NUCLEOTIDE SEQUENCE</scope>
    <source>
        <strain evidence="2">SL-175</strain>
    </source>
</reference>
<dbReference type="AlphaFoldDB" id="A0A7S0X9U3"/>
<evidence type="ECO:0000256" key="1">
    <source>
        <dbReference type="SAM" id="MobiDB-lite"/>
    </source>
</evidence>
<feature type="region of interest" description="Disordered" evidence="1">
    <location>
        <begin position="263"/>
        <end position="323"/>
    </location>
</feature>
<organism evidence="2">
    <name type="scientific">Mantoniella antarctica</name>
    <dbReference type="NCBI Taxonomy" id="81844"/>
    <lineage>
        <taxon>Eukaryota</taxon>
        <taxon>Viridiplantae</taxon>
        <taxon>Chlorophyta</taxon>
        <taxon>Mamiellophyceae</taxon>
        <taxon>Mamiellales</taxon>
        <taxon>Mamiellaceae</taxon>
        <taxon>Mantoniella</taxon>
    </lineage>
</organism>
<dbReference type="EMBL" id="HBFC01016643">
    <property type="protein sequence ID" value="CAD8707166.1"/>
    <property type="molecule type" value="Transcribed_RNA"/>
</dbReference>
<accession>A0A7S0X9U3</accession>
<feature type="compositionally biased region" description="Basic and acidic residues" evidence="1">
    <location>
        <begin position="314"/>
        <end position="323"/>
    </location>
</feature>
<protein>
    <submittedName>
        <fullName evidence="2">Uncharacterized protein</fullName>
    </submittedName>
</protein>
<name>A0A7S0X9U3_9CHLO</name>